<keyword evidence="2" id="KW-0677">Repeat</keyword>
<feature type="compositionally biased region" description="Low complexity" evidence="5">
    <location>
        <begin position="244"/>
        <end position="259"/>
    </location>
</feature>
<dbReference type="Gene3D" id="1.10.10.60">
    <property type="entry name" value="Homeodomain-like"/>
    <property type="match status" value="2"/>
</dbReference>
<dbReference type="VEuPathDB" id="FungiDB:PV10_07750"/>
<feature type="region of interest" description="Disordered" evidence="5">
    <location>
        <begin position="106"/>
        <end position="128"/>
    </location>
</feature>
<evidence type="ECO:0000259" key="6">
    <source>
        <dbReference type="PROSITE" id="PS50090"/>
    </source>
</evidence>
<dbReference type="GO" id="GO:0033993">
    <property type="term" value="P:response to lipid"/>
    <property type="evidence" value="ECO:0007669"/>
    <property type="project" value="UniProtKB-ARBA"/>
</dbReference>
<dbReference type="GO" id="GO:2000037">
    <property type="term" value="P:regulation of stomatal complex patterning"/>
    <property type="evidence" value="ECO:0007669"/>
    <property type="project" value="UniProtKB-ARBA"/>
</dbReference>
<dbReference type="CDD" id="cd00167">
    <property type="entry name" value="SANT"/>
    <property type="match status" value="2"/>
</dbReference>
<name>A0A0D1ZUH9_EXOME</name>
<dbReference type="InterPro" id="IPR050560">
    <property type="entry name" value="MYB_TF"/>
</dbReference>
<evidence type="ECO:0000259" key="7">
    <source>
        <dbReference type="PROSITE" id="PS51294"/>
    </source>
</evidence>
<feature type="domain" description="HTH myb-type" evidence="7">
    <location>
        <begin position="59"/>
        <end position="108"/>
    </location>
</feature>
<comment type="subcellular location">
    <subcellularLocation>
        <location evidence="1">Nucleus</location>
    </subcellularLocation>
</comment>
<keyword evidence="4" id="KW-0539">Nucleus</keyword>
<dbReference type="OrthoDB" id="2143914at2759"/>
<dbReference type="PROSITE" id="PS50090">
    <property type="entry name" value="MYB_LIKE"/>
    <property type="match status" value="2"/>
</dbReference>
<accession>A0A0D1ZUH9</accession>
<dbReference type="PANTHER" id="PTHR45614">
    <property type="entry name" value="MYB PROTEIN-RELATED"/>
    <property type="match status" value="1"/>
</dbReference>
<dbReference type="GO" id="GO:0000981">
    <property type="term" value="F:DNA-binding transcription factor activity, RNA polymerase II-specific"/>
    <property type="evidence" value="ECO:0007669"/>
    <property type="project" value="TreeGrafter"/>
</dbReference>
<dbReference type="GO" id="GO:0050891">
    <property type="term" value="P:multicellular organismal-level water homeostasis"/>
    <property type="evidence" value="ECO:0007669"/>
    <property type="project" value="UniProtKB-ARBA"/>
</dbReference>
<evidence type="ECO:0000313" key="8">
    <source>
        <dbReference type="EMBL" id="KIV90443.1"/>
    </source>
</evidence>
<dbReference type="PROSITE" id="PS51294">
    <property type="entry name" value="HTH_MYB"/>
    <property type="match status" value="2"/>
</dbReference>
<dbReference type="GO" id="GO:0045944">
    <property type="term" value="P:positive regulation of transcription by RNA polymerase II"/>
    <property type="evidence" value="ECO:0007669"/>
    <property type="project" value="TreeGrafter"/>
</dbReference>
<dbReference type="FunFam" id="1.10.10.60:FF:000355">
    <property type="entry name" value="Transcription factor MYB124"/>
    <property type="match status" value="1"/>
</dbReference>
<dbReference type="SUPFAM" id="SSF46689">
    <property type="entry name" value="Homeodomain-like"/>
    <property type="match status" value="1"/>
</dbReference>
<evidence type="ECO:0000256" key="1">
    <source>
        <dbReference type="ARBA" id="ARBA00004123"/>
    </source>
</evidence>
<dbReference type="HOGENOM" id="CLU_046302_1_0_1"/>
<keyword evidence="3" id="KW-0238">DNA-binding</keyword>
<dbReference type="EMBL" id="KN847524">
    <property type="protein sequence ID" value="KIV90443.1"/>
    <property type="molecule type" value="Genomic_DNA"/>
</dbReference>
<dbReference type="GO" id="GO:0000978">
    <property type="term" value="F:RNA polymerase II cis-regulatory region sequence-specific DNA binding"/>
    <property type="evidence" value="ECO:0007669"/>
    <property type="project" value="TreeGrafter"/>
</dbReference>
<dbReference type="Proteomes" id="UP000054302">
    <property type="component" value="Unassembled WGS sequence"/>
</dbReference>
<feature type="compositionally biased region" description="Basic and acidic residues" evidence="5">
    <location>
        <begin position="329"/>
        <end position="344"/>
    </location>
</feature>
<dbReference type="InterPro" id="IPR017930">
    <property type="entry name" value="Myb_dom"/>
</dbReference>
<feature type="domain" description="Myb-like" evidence="6">
    <location>
        <begin position="54"/>
        <end position="104"/>
    </location>
</feature>
<dbReference type="GO" id="GO:1901002">
    <property type="term" value="P:positive regulation of response to salt stress"/>
    <property type="evidence" value="ECO:0007669"/>
    <property type="project" value="UniProtKB-ARBA"/>
</dbReference>
<dbReference type="GO" id="GO:0032875">
    <property type="term" value="P:regulation of DNA endoreduplication"/>
    <property type="evidence" value="ECO:0007669"/>
    <property type="project" value="UniProtKB-ARBA"/>
</dbReference>
<dbReference type="AlphaFoldDB" id="A0A0D1ZUH9"/>
<feature type="compositionally biased region" description="Basic and acidic residues" evidence="5">
    <location>
        <begin position="304"/>
        <end position="319"/>
    </location>
</feature>
<feature type="domain" description="HTH myb-type" evidence="7">
    <location>
        <begin position="1"/>
        <end position="57"/>
    </location>
</feature>
<reference evidence="8 9" key="1">
    <citation type="submission" date="2015-01" db="EMBL/GenBank/DDBJ databases">
        <title>The Genome Sequence of Exophiala mesophila CBS40295.</title>
        <authorList>
            <consortium name="The Broad Institute Genomics Platform"/>
            <person name="Cuomo C."/>
            <person name="de Hoog S."/>
            <person name="Gorbushina A."/>
            <person name="Stielow B."/>
            <person name="Teixiera M."/>
            <person name="Abouelleil A."/>
            <person name="Chapman S.B."/>
            <person name="Priest M."/>
            <person name="Young S.K."/>
            <person name="Wortman J."/>
            <person name="Nusbaum C."/>
            <person name="Birren B."/>
        </authorList>
    </citation>
    <scope>NUCLEOTIDE SEQUENCE [LARGE SCALE GENOMIC DNA]</scope>
    <source>
        <strain evidence="8 9">CBS 40295</strain>
    </source>
</reference>
<dbReference type="InterPro" id="IPR001005">
    <property type="entry name" value="SANT/Myb"/>
</dbReference>
<feature type="domain" description="Myb-like" evidence="6">
    <location>
        <begin position="2"/>
        <end position="53"/>
    </location>
</feature>
<dbReference type="InterPro" id="IPR009057">
    <property type="entry name" value="Homeodomain-like_sf"/>
</dbReference>
<evidence type="ECO:0000313" key="9">
    <source>
        <dbReference type="Proteomes" id="UP000054302"/>
    </source>
</evidence>
<sequence length="370" mass="41674">MSRPSRRGPWLPEEDGKLLHLVSTLGPNNWVRISHHMQHRTPKQCRERYHQNLKPSLTHDPITAEEGERIEHLVKVMGKKWAEIARYLGNRSDNAVKNWWNGSINRRKRSPPHANGISREAGYRSQPISASVPRRPLYNHEAPPFLRDTPPLDIILPPPFVRQESTAIVPGSSRPRPLPPLEDIYSFQPAVDEPRQPLISPSSVAGEHGDFRRRHPSPVHLEDHPRPPSLPPIRGFRLPPISYSDLPAPSPTTTDDSTTFPWIPPSLVSDNLSNYSISPRTDPSPRPVLDGSKDTTTGATDAPETGKELPRSREMRGRLADSPPWPVRMSDDRGPPHENHDQAGRARAKDHRITVSSLLADEATVLRNRH</sequence>
<dbReference type="SMART" id="SM00717">
    <property type="entry name" value="SANT"/>
    <property type="match status" value="2"/>
</dbReference>
<dbReference type="STRING" id="212818.A0A0D1ZUH9"/>
<organism evidence="8 9">
    <name type="scientific">Exophiala mesophila</name>
    <name type="common">Black yeast-like fungus</name>
    <dbReference type="NCBI Taxonomy" id="212818"/>
    <lineage>
        <taxon>Eukaryota</taxon>
        <taxon>Fungi</taxon>
        <taxon>Dikarya</taxon>
        <taxon>Ascomycota</taxon>
        <taxon>Pezizomycotina</taxon>
        <taxon>Eurotiomycetes</taxon>
        <taxon>Chaetothyriomycetidae</taxon>
        <taxon>Chaetothyriales</taxon>
        <taxon>Herpotrichiellaceae</taxon>
        <taxon>Exophiala</taxon>
    </lineage>
</organism>
<dbReference type="Pfam" id="PF00249">
    <property type="entry name" value="Myb_DNA-binding"/>
    <property type="match status" value="2"/>
</dbReference>
<feature type="region of interest" description="Disordered" evidence="5">
    <location>
        <begin position="194"/>
        <end position="353"/>
    </location>
</feature>
<evidence type="ECO:0000256" key="3">
    <source>
        <dbReference type="ARBA" id="ARBA00023125"/>
    </source>
</evidence>
<dbReference type="RefSeq" id="XP_016222017.1">
    <property type="nucleotide sequence ID" value="XM_016372685.1"/>
</dbReference>
<dbReference type="GO" id="GO:1902806">
    <property type="term" value="P:regulation of cell cycle G1/S phase transition"/>
    <property type="evidence" value="ECO:0007669"/>
    <property type="project" value="UniProtKB-ARBA"/>
</dbReference>
<keyword evidence="9" id="KW-1185">Reference proteome</keyword>
<evidence type="ECO:0000256" key="4">
    <source>
        <dbReference type="ARBA" id="ARBA00023242"/>
    </source>
</evidence>
<feature type="compositionally biased region" description="Polar residues" evidence="5">
    <location>
        <begin position="268"/>
        <end position="281"/>
    </location>
</feature>
<evidence type="ECO:0000256" key="5">
    <source>
        <dbReference type="SAM" id="MobiDB-lite"/>
    </source>
</evidence>
<dbReference type="GeneID" id="27325595"/>
<protein>
    <submittedName>
        <fullName evidence="8">Uncharacterized protein</fullName>
    </submittedName>
</protein>
<proteinExistence type="predicted"/>
<dbReference type="PANTHER" id="PTHR45614:SF25">
    <property type="entry name" value="MYB PROTEIN"/>
    <property type="match status" value="1"/>
</dbReference>
<dbReference type="GO" id="GO:0000278">
    <property type="term" value="P:mitotic cell cycle"/>
    <property type="evidence" value="ECO:0007669"/>
    <property type="project" value="TreeGrafter"/>
</dbReference>
<dbReference type="GO" id="GO:0005634">
    <property type="term" value="C:nucleus"/>
    <property type="evidence" value="ECO:0007669"/>
    <property type="project" value="UniProtKB-SubCell"/>
</dbReference>
<dbReference type="GO" id="GO:1902584">
    <property type="term" value="P:positive regulation of response to water deprivation"/>
    <property type="evidence" value="ECO:0007669"/>
    <property type="project" value="UniProtKB-ARBA"/>
</dbReference>
<gene>
    <name evidence="8" type="ORF">PV10_07750</name>
</gene>
<evidence type="ECO:0000256" key="2">
    <source>
        <dbReference type="ARBA" id="ARBA00022737"/>
    </source>
</evidence>